<proteinExistence type="predicted"/>
<evidence type="ECO:0000313" key="2">
    <source>
        <dbReference type="EMBL" id="SVA48729.1"/>
    </source>
</evidence>
<feature type="transmembrane region" description="Helical" evidence="1">
    <location>
        <begin position="20"/>
        <end position="53"/>
    </location>
</feature>
<feature type="transmembrane region" description="Helical" evidence="1">
    <location>
        <begin position="353"/>
        <end position="371"/>
    </location>
</feature>
<protein>
    <recommendedName>
        <fullName evidence="3">Glycosyltransferase RgtA/B/C/D-like domain-containing protein</fullName>
    </recommendedName>
</protein>
<reference evidence="2" key="1">
    <citation type="submission" date="2018-05" db="EMBL/GenBank/DDBJ databases">
        <authorList>
            <person name="Lanie J.A."/>
            <person name="Ng W.-L."/>
            <person name="Kazmierczak K.M."/>
            <person name="Andrzejewski T.M."/>
            <person name="Davidsen T.M."/>
            <person name="Wayne K.J."/>
            <person name="Tettelin H."/>
            <person name="Glass J.I."/>
            <person name="Rusch D."/>
            <person name="Podicherti R."/>
            <person name="Tsui H.-C.T."/>
            <person name="Winkler M.E."/>
        </authorList>
    </citation>
    <scope>NUCLEOTIDE SEQUENCE</scope>
</reference>
<keyword evidence="1" id="KW-1133">Transmembrane helix</keyword>
<evidence type="ECO:0008006" key="3">
    <source>
        <dbReference type="Google" id="ProtNLM"/>
    </source>
</evidence>
<feature type="transmembrane region" description="Helical" evidence="1">
    <location>
        <begin position="383"/>
        <end position="400"/>
    </location>
</feature>
<dbReference type="AlphaFoldDB" id="A0A381W858"/>
<feature type="transmembrane region" description="Helical" evidence="1">
    <location>
        <begin position="275"/>
        <end position="294"/>
    </location>
</feature>
<feature type="transmembrane region" description="Helical" evidence="1">
    <location>
        <begin position="407"/>
        <end position="426"/>
    </location>
</feature>
<keyword evidence="1" id="KW-0812">Transmembrane</keyword>
<sequence length="474" mass="52868">MQQPTNYESGRSVDLTEHIFAWMVVIGLVFGIGYAVSPLTVLFLGSVVVLCFWARRGLSVRERQWVLGLLLFAVAARLLLVALLFLTADPFETKSFFWDGDGLYLKQRAEWIRSVWLGNQIVPLDYDQAFFRGYGWTSYIYVIAYVQYWLGESPYGIHLLNVFLSLLAAVVLYRLVRKAYGKTAALIGLALSLFMPTLLLWSVSALKESLYVFLIMLGLVGTVTVVRGPSMTRRMLGLCAVIISFATIDGVRFGGEIVLGAGVAGGLFGAVTARRLWVAVLVLALLPFVGYRLMQTDVVYSRVQPQLQWLALQHIGHVKTEGNAYKLLDERFYADAARDDLIATWTPTEQLRYFVKATASFITVPLPWQARSTTEILFLPQQIIWYLMVLFAVVGSVSGLRRDPFVTCMLLAIVVVGSVAVALGSGNIGTMVRHRDTVVPFVVWLSAGGAVATVSAWRTREWRRNLVYRALVRG</sequence>
<evidence type="ECO:0000256" key="1">
    <source>
        <dbReference type="SAM" id="Phobius"/>
    </source>
</evidence>
<feature type="transmembrane region" description="Helical" evidence="1">
    <location>
        <begin position="65"/>
        <end position="88"/>
    </location>
</feature>
<feature type="transmembrane region" description="Helical" evidence="1">
    <location>
        <begin position="209"/>
        <end position="228"/>
    </location>
</feature>
<dbReference type="EMBL" id="UINC01011001">
    <property type="protein sequence ID" value="SVA48729.1"/>
    <property type="molecule type" value="Genomic_DNA"/>
</dbReference>
<accession>A0A381W858</accession>
<feature type="transmembrane region" description="Helical" evidence="1">
    <location>
        <begin position="155"/>
        <end position="176"/>
    </location>
</feature>
<organism evidence="2">
    <name type="scientific">marine metagenome</name>
    <dbReference type="NCBI Taxonomy" id="408172"/>
    <lineage>
        <taxon>unclassified sequences</taxon>
        <taxon>metagenomes</taxon>
        <taxon>ecological metagenomes</taxon>
    </lineage>
</organism>
<gene>
    <name evidence="2" type="ORF">METZ01_LOCUS101583</name>
</gene>
<keyword evidence="1" id="KW-0472">Membrane</keyword>
<feature type="transmembrane region" description="Helical" evidence="1">
    <location>
        <begin position="183"/>
        <end position="203"/>
    </location>
</feature>
<feature type="transmembrane region" description="Helical" evidence="1">
    <location>
        <begin position="438"/>
        <end position="457"/>
    </location>
</feature>
<name>A0A381W858_9ZZZZ</name>